<protein>
    <recommendedName>
        <fullName evidence="4">DUF4283 domain-containing protein</fullName>
    </recommendedName>
</protein>
<dbReference type="InterPro" id="IPR040256">
    <property type="entry name" value="At4g02000-like"/>
</dbReference>
<dbReference type="Gramene" id="Psat02G0554000-T1">
    <property type="protein sequence ID" value="KAI5440249.1"/>
    <property type="gene ID" value="KIW84_025540"/>
</dbReference>
<keyword evidence="3" id="KW-1185">Reference proteome</keyword>
<dbReference type="EMBL" id="JAMSHJ010000002">
    <property type="protein sequence ID" value="KAI5440249.1"/>
    <property type="molecule type" value="Genomic_DNA"/>
</dbReference>
<accession>A0A9D4YJI3</accession>
<organism evidence="2 3">
    <name type="scientific">Pisum sativum</name>
    <name type="common">Garden pea</name>
    <name type="synonym">Lathyrus oleraceus</name>
    <dbReference type="NCBI Taxonomy" id="3888"/>
    <lineage>
        <taxon>Eukaryota</taxon>
        <taxon>Viridiplantae</taxon>
        <taxon>Streptophyta</taxon>
        <taxon>Embryophyta</taxon>
        <taxon>Tracheophyta</taxon>
        <taxon>Spermatophyta</taxon>
        <taxon>Magnoliopsida</taxon>
        <taxon>eudicotyledons</taxon>
        <taxon>Gunneridae</taxon>
        <taxon>Pentapetalae</taxon>
        <taxon>rosids</taxon>
        <taxon>fabids</taxon>
        <taxon>Fabales</taxon>
        <taxon>Fabaceae</taxon>
        <taxon>Papilionoideae</taxon>
        <taxon>50 kb inversion clade</taxon>
        <taxon>NPAAA clade</taxon>
        <taxon>Hologalegina</taxon>
        <taxon>IRL clade</taxon>
        <taxon>Fabeae</taxon>
        <taxon>Lathyrus</taxon>
    </lineage>
</organism>
<dbReference type="Proteomes" id="UP001058974">
    <property type="component" value="Chromosome 2"/>
</dbReference>
<dbReference type="PANTHER" id="PTHR31286:SF176">
    <property type="entry name" value="DUF4283 DOMAIN PROTEIN"/>
    <property type="match status" value="1"/>
</dbReference>
<comment type="caution">
    <text evidence="2">The sequence shown here is derived from an EMBL/GenBank/DDBJ whole genome shotgun (WGS) entry which is preliminary data.</text>
</comment>
<name>A0A9D4YJI3_PEA</name>
<evidence type="ECO:0000313" key="3">
    <source>
        <dbReference type="Proteomes" id="UP001058974"/>
    </source>
</evidence>
<feature type="compositionally biased region" description="Polar residues" evidence="1">
    <location>
        <begin position="178"/>
        <end position="190"/>
    </location>
</feature>
<proteinExistence type="predicted"/>
<feature type="region of interest" description="Disordered" evidence="1">
    <location>
        <begin position="149"/>
        <end position="210"/>
    </location>
</feature>
<evidence type="ECO:0008006" key="4">
    <source>
        <dbReference type="Google" id="ProtNLM"/>
    </source>
</evidence>
<evidence type="ECO:0000256" key="1">
    <source>
        <dbReference type="SAM" id="MobiDB-lite"/>
    </source>
</evidence>
<gene>
    <name evidence="2" type="ORF">KIW84_025540</name>
</gene>
<dbReference type="AlphaFoldDB" id="A0A9D4YJI3"/>
<evidence type="ECO:0000313" key="2">
    <source>
        <dbReference type="EMBL" id="KAI5440249.1"/>
    </source>
</evidence>
<reference evidence="2 3" key="1">
    <citation type="journal article" date="2022" name="Nat. Genet.">
        <title>Improved pea reference genome and pan-genome highlight genomic features and evolutionary characteristics.</title>
        <authorList>
            <person name="Yang T."/>
            <person name="Liu R."/>
            <person name="Luo Y."/>
            <person name="Hu S."/>
            <person name="Wang D."/>
            <person name="Wang C."/>
            <person name="Pandey M.K."/>
            <person name="Ge S."/>
            <person name="Xu Q."/>
            <person name="Li N."/>
            <person name="Li G."/>
            <person name="Huang Y."/>
            <person name="Saxena R.K."/>
            <person name="Ji Y."/>
            <person name="Li M."/>
            <person name="Yan X."/>
            <person name="He Y."/>
            <person name="Liu Y."/>
            <person name="Wang X."/>
            <person name="Xiang C."/>
            <person name="Varshney R.K."/>
            <person name="Ding H."/>
            <person name="Gao S."/>
            <person name="Zong X."/>
        </authorList>
    </citation>
    <scope>NUCLEOTIDE SEQUENCE [LARGE SCALE GENOMIC DNA]</scope>
    <source>
        <strain evidence="2 3">cv. Zhongwan 6</strain>
    </source>
</reference>
<feature type="compositionally biased region" description="Basic and acidic residues" evidence="1">
    <location>
        <begin position="158"/>
        <end position="175"/>
    </location>
</feature>
<sequence length="239" mass="27546">MSQLLVPCVKGDRIKIFIPEDEYHIGLEACKHNLHRRIIWPKGSTPLNVVRLRAKLTEQWTSIGKWGTTSLRKGFLELSFSCIEDVRSIRSATSWNLYPGTLKLFSWTKDFVPSNINQTSAQEYERLPDFSNYCNCIGHAIKNCKRKALQDQNNQKNKPKEEQKNVYMEKKKDIEVVNLTSKEQTSNLPSKNKREKGEANGLQKKTIPVFQDTEKLLSSTDSDTDLKFVDSSHQKEKVK</sequence>
<dbReference type="PANTHER" id="PTHR31286">
    <property type="entry name" value="GLYCINE-RICH CELL WALL STRUCTURAL PROTEIN 1.8-LIKE"/>
    <property type="match status" value="1"/>
</dbReference>